<keyword evidence="4" id="KW-1185">Reference proteome</keyword>
<keyword evidence="3" id="KW-0378">Hydrolase</keyword>
<name>A0ABT0N7X0_9GAMM</name>
<dbReference type="InterPro" id="IPR050772">
    <property type="entry name" value="Hydratase-Decarb/MhpD_sf"/>
</dbReference>
<dbReference type="InterPro" id="IPR011234">
    <property type="entry name" value="Fumarylacetoacetase-like_C"/>
</dbReference>
<dbReference type="RefSeq" id="WP_249249224.1">
    <property type="nucleotide sequence ID" value="NZ_JAKIKT010000004.1"/>
</dbReference>
<dbReference type="Proteomes" id="UP001202831">
    <property type="component" value="Unassembled WGS sequence"/>
</dbReference>
<reference evidence="3 4" key="1">
    <citation type="submission" date="2022-01" db="EMBL/GenBank/DDBJ databases">
        <title>Whole genome-based taxonomy of the Shewanellaceae.</title>
        <authorList>
            <person name="Martin-Rodriguez A.J."/>
        </authorList>
    </citation>
    <scope>NUCLEOTIDE SEQUENCE [LARGE SCALE GENOMIC DNA]</scope>
    <source>
        <strain evidence="3 4">DSM 21332</strain>
    </source>
</reference>
<dbReference type="GO" id="GO:0016787">
    <property type="term" value="F:hydrolase activity"/>
    <property type="evidence" value="ECO:0007669"/>
    <property type="project" value="UniProtKB-KW"/>
</dbReference>
<accession>A0ABT0N7X0</accession>
<feature type="domain" description="Fumarylacetoacetase-like C-terminal" evidence="2">
    <location>
        <begin position="80"/>
        <end position="248"/>
    </location>
</feature>
<dbReference type="SUPFAM" id="SSF56529">
    <property type="entry name" value="FAH"/>
    <property type="match status" value="1"/>
</dbReference>
<dbReference type="PANTHER" id="PTHR30143:SF0">
    <property type="entry name" value="2-KETO-4-PENTENOATE HYDRATASE"/>
    <property type="match status" value="1"/>
</dbReference>
<evidence type="ECO:0000313" key="4">
    <source>
        <dbReference type="Proteomes" id="UP001202831"/>
    </source>
</evidence>
<dbReference type="Pfam" id="PF01557">
    <property type="entry name" value="FAA_hydrolase"/>
    <property type="match status" value="1"/>
</dbReference>
<evidence type="ECO:0000256" key="1">
    <source>
        <dbReference type="ARBA" id="ARBA00023239"/>
    </source>
</evidence>
<dbReference type="EMBL" id="JAKIKT010000004">
    <property type="protein sequence ID" value="MCL2914538.1"/>
    <property type="molecule type" value="Genomic_DNA"/>
</dbReference>
<comment type="caution">
    <text evidence="3">The sequence shown here is derived from an EMBL/GenBank/DDBJ whole genome shotgun (WGS) entry which is preliminary data.</text>
</comment>
<organism evidence="3 4">
    <name type="scientific">Shewanella corallii</name>
    <dbReference type="NCBI Taxonomy" id="560080"/>
    <lineage>
        <taxon>Bacteria</taxon>
        <taxon>Pseudomonadati</taxon>
        <taxon>Pseudomonadota</taxon>
        <taxon>Gammaproteobacteria</taxon>
        <taxon>Alteromonadales</taxon>
        <taxon>Shewanellaceae</taxon>
        <taxon>Shewanella</taxon>
    </lineage>
</organism>
<keyword evidence="1" id="KW-0456">Lyase</keyword>
<dbReference type="InterPro" id="IPR036663">
    <property type="entry name" value="Fumarylacetoacetase_C_sf"/>
</dbReference>
<evidence type="ECO:0000313" key="3">
    <source>
        <dbReference type="EMBL" id="MCL2914538.1"/>
    </source>
</evidence>
<dbReference type="Gene3D" id="3.90.850.10">
    <property type="entry name" value="Fumarylacetoacetase-like, C-terminal domain"/>
    <property type="match status" value="1"/>
</dbReference>
<proteinExistence type="predicted"/>
<gene>
    <name evidence="3" type="ORF">L2725_12250</name>
</gene>
<evidence type="ECO:0000259" key="2">
    <source>
        <dbReference type="Pfam" id="PF01557"/>
    </source>
</evidence>
<sequence>MLKQLADKLDQAAANAQSITQLSASTQLSLHEAYEVQKLSIGLRLLRGEKLVGYKLGFTSRAKMEQMGVDDLIWGRLTDTMMIADGGQISLSDYVHPRAEPEIAFRLKHPLSGKVSKETALAAIDAVACAIEVIDSRYQNFKFSLSDVIADNCSSTGYVVGPWHDADTQLDNLPMVLKVDGIEAQRGSSMDILDHPLNSLIEAARCVAEYGESLQPGQIVLAGAATAAVALAPGQTISVEVDGLASCQFSTMAQPL</sequence>
<dbReference type="PANTHER" id="PTHR30143">
    <property type="entry name" value="ACID HYDRATASE"/>
    <property type="match status" value="1"/>
</dbReference>
<protein>
    <submittedName>
        <fullName evidence="3">Fumarylacetoacetate hydrolase family protein</fullName>
    </submittedName>
</protein>